<dbReference type="InterPro" id="IPR043502">
    <property type="entry name" value="DNA/RNA_pol_sf"/>
</dbReference>
<accession>A0AAF0T9I5</accession>
<dbReference type="PANTHER" id="PTHR15503">
    <property type="entry name" value="LDOC1 RELATED"/>
    <property type="match status" value="1"/>
</dbReference>
<protein>
    <submittedName>
        <fullName evidence="1">Uncharacterized protein</fullName>
    </submittedName>
</protein>
<dbReference type="InterPro" id="IPR032567">
    <property type="entry name" value="RTL1-rel"/>
</dbReference>
<evidence type="ECO:0000313" key="1">
    <source>
        <dbReference type="EMBL" id="WMV09173.1"/>
    </source>
</evidence>
<organism evidence="1 2">
    <name type="scientific">Solanum verrucosum</name>
    <dbReference type="NCBI Taxonomy" id="315347"/>
    <lineage>
        <taxon>Eukaryota</taxon>
        <taxon>Viridiplantae</taxon>
        <taxon>Streptophyta</taxon>
        <taxon>Embryophyta</taxon>
        <taxon>Tracheophyta</taxon>
        <taxon>Spermatophyta</taxon>
        <taxon>Magnoliopsida</taxon>
        <taxon>eudicotyledons</taxon>
        <taxon>Gunneridae</taxon>
        <taxon>Pentapetalae</taxon>
        <taxon>asterids</taxon>
        <taxon>lamiids</taxon>
        <taxon>Solanales</taxon>
        <taxon>Solanaceae</taxon>
        <taxon>Solanoideae</taxon>
        <taxon>Solaneae</taxon>
        <taxon>Solanum</taxon>
    </lineage>
</organism>
<keyword evidence="2" id="KW-1185">Reference proteome</keyword>
<evidence type="ECO:0000313" key="2">
    <source>
        <dbReference type="Proteomes" id="UP001234989"/>
    </source>
</evidence>
<reference evidence="1" key="1">
    <citation type="submission" date="2023-08" db="EMBL/GenBank/DDBJ databases">
        <title>A de novo genome assembly of Solanum verrucosum Schlechtendal, a Mexican diploid species geographically isolated from the other diploid A-genome species in potato relatives.</title>
        <authorList>
            <person name="Hosaka K."/>
        </authorList>
    </citation>
    <scope>NUCLEOTIDE SEQUENCE</scope>
    <source>
        <tissue evidence="1">Young leaves</tissue>
    </source>
</reference>
<dbReference type="Proteomes" id="UP001234989">
    <property type="component" value="Chromosome 1"/>
</dbReference>
<dbReference type="PANTHER" id="PTHR15503:SF45">
    <property type="entry name" value="RNA-DIRECTED DNA POLYMERASE HOMOLOG"/>
    <property type="match status" value="1"/>
</dbReference>
<proteinExistence type="predicted"/>
<gene>
    <name evidence="1" type="ORF">MTR67_002558</name>
</gene>
<dbReference type="AlphaFoldDB" id="A0AAF0T9I5"/>
<dbReference type="EMBL" id="CP133612">
    <property type="protein sequence ID" value="WMV09173.1"/>
    <property type="molecule type" value="Genomic_DNA"/>
</dbReference>
<dbReference type="SUPFAM" id="SSF56672">
    <property type="entry name" value="DNA/RNA polymerases"/>
    <property type="match status" value="1"/>
</dbReference>
<name>A0AAF0T9I5_SOLVR</name>
<sequence>MISKVYFYHLVRVKDSSYESPTLEPVLIVNEFPEVFPDDLPRVLPKREIDFGSDLLTDTQPISIPPYRMAPADLKELKEQLKDLLDKVFIRPSISPWSAPLLFVN</sequence>
<dbReference type="Gene3D" id="3.10.10.10">
    <property type="entry name" value="HIV Type 1 Reverse Transcriptase, subunit A, domain 1"/>
    <property type="match status" value="1"/>
</dbReference>